<organism evidence="1 2">
    <name type="scientific">Iris pallida</name>
    <name type="common">Sweet iris</name>
    <dbReference type="NCBI Taxonomy" id="29817"/>
    <lineage>
        <taxon>Eukaryota</taxon>
        <taxon>Viridiplantae</taxon>
        <taxon>Streptophyta</taxon>
        <taxon>Embryophyta</taxon>
        <taxon>Tracheophyta</taxon>
        <taxon>Spermatophyta</taxon>
        <taxon>Magnoliopsida</taxon>
        <taxon>Liliopsida</taxon>
        <taxon>Asparagales</taxon>
        <taxon>Iridaceae</taxon>
        <taxon>Iridoideae</taxon>
        <taxon>Irideae</taxon>
        <taxon>Iris</taxon>
    </lineage>
</organism>
<protein>
    <submittedName>
        <fullName evidence="1">Uncharacterized protein</fullName>
    </submittedName>
</protein>
<name>A0AAX6FUT3_IRIPA</name>
<dbReference type="AlphaFoldDB" id="A0AAX6FUT3"/>
<dbReference type="Proteomes" id="UP001140949">
    <property type="component" value="Unassembled WGS sequence"/>
</dbReference>
<reference evidence="1" key="2">
    <citation type="submission" date="2023-04" db="EMBL/GenBank/DDBJ databases">
        <authorList>
            <person name="Bruccoleri R.E."/>
            <person name="Oakeley E.J."/>
            <person name="Faust A.-M."/>
            <person name="Dessus-Babus S."/>
            <person name="Altorfer M."/>
            <person name="Burckhardt D."/>
            <person name="Oertli M."/>
            <person name="Naumann U."/>
            <person name="Petersen F."/>
            <person name="Wong J."/>
        </authorList>
    </citation>
    <scope>NUCLEOTIDE SEQUENCE</scope>
    <source>
        <strain evidence="1">GSM-AAB239-AS_SAM_17_03QT</strain>
        <tissue evidence="1">Leaf</tissue>
    </source>
</reference>
<evidence type="ECO:0000313" key="2">
    <source>
        <dbReference type="Proteomes" id="UP001140949"/>
    </source>
</evidence>
<gene>
    <name evidence="1" type="ORF">M6B38_399060</name>
</gene>
<reference evidence="1" key="1">
    <citation type="journal article" date="2023" name="GigaByte">
        <title>Genome assembly of the bearded iris, Iris pallida Lam.</title>
        <authorList>
            <person name="Bruccoleri R.E."/>
            <person name="Oakeley E.J."/>
            <person name="Faust A.M.E."/>
            <person name="Altorfer M."/>
            <person name="Dessus-Babus S."/>
            <person name="Burckhardt D."/>
            <person name="Oertli M."/>
            <person name="Naumann U."/>
            <person name="Petersen F."/>
            <person name="Wong J."/>
        </authorList>
    </citation>
    <scope>NUCLEOTIDE SEQUENCE</scope>
    <source>
        <strain evidence="1">GSM-AAB239-AS_SAM_17_03QT</strain>
    </source>
</reference>
<sequence>MLIWIQFWLNGVNHPGTLGFIWGYNTAAVMNLLTNIWVCTGCIKPESLLGLDPGMRPEKEVTPPLGTLAKYPISLACSLLNTILPGLP</sequence>
<proteinExistence type="predicted"/>
<comment type="caution">
    <text evidence="1">The sequence shown here is derived from an EMBL/GenBank/DDBJ whole genome shotgun (WGS) entry which is preliminary data.</text>
</comment>
<keyword evidence="2" id="KW-1185">Reference proteome</keyword>
<accession>A0AAX6FUT3</accession>
<evidence type="ECO:0000313" key="1">
    <source>
        <dbReference type="EMBL" id="KAJ6820047.1"/>
    </source>
</evidence>
<dbReference type="EMBL" id="JANAVB010025800">
    <property type="protein sequence ID" value="KAJ6820047.1"/>
    <property type="molecule type" value="Genomic_DNA"/>
</dbReference>